<feature type="non-terminal residue" evidence="1">
    <location>
        <position position="68"/>
    </location>
</feature>
<comment type="caution">
    <text evidence="1">The sequence shown here is derived from an EMBL/GenBank/DDBJ whole genome shotgun (WGS) entry which is preliminary data.</text>
</comment>
<sequence length="68" mass="8020">MCIDNTLLHFHNSTKSIVDMCRDDTWGGDVLIIRDKDWDTQPLYGRFLGIIIFPYKINTEKSQLFLEQ</sequence>
<evidence type="ECO:0000313" key="2">
    <source>
        <dbReference type="Proteomes" id="UP000789901"/>
    </source>
</evidence>
<name>A0ABN7UAM2_GIGMA</name>
<dbReference type="EMBL" id="CAJVQB010001795">
    <property type="protein sequence ID" value="CAG8550299.1"/>
    <property type="molecule type" value="Genomic_DNA"/>
</dbReference>
<keyword evidence="2" id="KW-1185">Reference proteome</keyword>
<gene>
    <name evidence="1" type="ORF">GMARGA_LOCUS4523</name>
</gene>
<reference evidence="1 2" key="1">
    <citation type="submission" date="2021-06" db="EMBL/GenBank/DDBJ databases">
        <authorList>
            <person name="Kallberg Y."/>
            <person name="Tangrot J."/>
            <person name="Rosling A."/>
        </authorList>
    </citation>
    <scope>NUCLEOTIDE SEQUENCE [LARGE SCALE GENOMIC DNA]</scope>
    <source>
        <strain evidence="1 2">120-4 pot B 10/14</strain>
    </source>
</reference>
<dbReference type="Proteomes" id="UP000789901">
    <property type="component" value="Unassembled WGS sequence"/>
</dbReference>
<evidence type="ECO:0000313" key="1">
    <source>
        <dbReference type="EMBL" id="CAG8550299.1"/>
    </source>
</evidence>
<accession>A0ABN7UAM2</accession>
<protein>
    <submittedName>
        <fullName evidence="1">36555_t:CDS:1</fullName>
    </submittedName>
</protein>
<organism evidence="1 2">
    <name type="scientific">Gigaspora margarita</name>
    <dbReference type="NCBI Taxonomy" id="4874"/>
    <lineage>
        <taxon>Eukaryota</taxon>
        <taxon>Fungi</taxon>
        <taxon>Fungi incertae sedis</taxon>
        <taxon>Mucoromycota</taxon>
        <taxon>Glomeromycotina</taxon>
        <taxon>Glomeromycetes</taxon>
        <taxon>Diversisporales</taxon>
        <taxon>Gigasporaceae</taxon>
        <taxon>Gigaspora</taxon>
    </lineage>
</organism>
<proteinExistence type="predicted"/>